<dbReference type="Pfam" id="PF13753">
    <property type="entry name" value="SWM_repeat"/>
    <property type="match status" value="1"/>
</dbReference>
<dbReference type="PANTHER" id="PTHR43308">
    <property type="entry name" value="OUTER MEMBRANE PROTEIN ALPHA-RELATED"/>
    <property type="match status" value="1"/>
</dbReference>
<dbReference type="InterPro" id="IPR014755">
    <property type="entry name" value="Cu-Rt/internalin_Ig-like"/>
</dbReference>
<evidence type="ECO:0000256" key="2">
    <source>
        <dbReference type="SAM" id="MobiDB-lite"/>
    </source>
</evidence>
<dbReference type="InterPro" id="IPR051465">
    <property type="entry name" value="Cell_Envelope_Struct_Comp"/>
</dbReference>
<dbReference type="AlphaFoldDB" id="A0A6C0P590"/>
<keyword evidence="1 3" id="KW-0732">Signal</keyword>
<dbReference type="Gene3D" id="2.60.40.1220">
    <property type="match status" value="1"/>
</dbReference>
<dbReference type="PROSITE" id="PS51272">
    <property type="entry name" value="SLH"/>
    <property type="match status" value="3"/>
</dbReference>
<protein>
    <recommendedName>
        <fullName evidence="4">SLH domain-containing protein</fullName>
    </recommendedName>
</protein>
<name>A0A6C0P590_9BACL</name>
<feature type="domain" description="SLH" evidence="4">
    <location>
        <begin position="941"/>
        <end position="1003"/>
    </location>
</feature>
<evidence type="ECO:0000313" key="5">
    <source>
        <dbReference type="EMBL" id="QHW33714.1"/>
    </source>
</evidence>
<keyword evidence="6" id="KW-1185">Reference proteome</keyword>
<evidence type="ECO:0000256" key="3">
    <source>
        <dbReference type="SAM" id="SignalP"/>
    </source>
</evidence>
<feature type="compositionally biased region" description="Polar residues" evidence="2">
    <location>
        <begin position="571"/>
        <end position="582"/>
    </location>
</feature>
<evidence type="ECO:0000259" key="4">
    <source>
        <dbReference type="PROSITE" id="PS51272"/>
    </source>
</evidence>
<evidence type="ECO:0000313" key="6">
    <source>
        <dbReference type="Proteomes" id="UP000479114"/>
    </source>
</evidence>
<organism evidence="5 6">
    <name type="scientific">Paenibacillus rhizovicinus</name>
    <dbReference type="NCBI Taxonomy" id="2704463"/>
    <lineage>
        <taxon>Bacteria</taxon>
        <taxon>Bacillati</taxon>
        <taxon>Bacillota</taxon>
        <taxon>Bacilli</taxon>
        <taxon>Bacillales</taxon>
        <taxon>Paenibacillaceae</taxon>
        <taxon>Paenibacillus</taxon>
    </lineage>
</organism>
<dbReference type="Proteomes" id="UP000479114">
    <property type="component" value="Chromosome"/>
</dbReference>
<dbReference type="InterPro" id="IPR028059">
    <property type="entry name" value="SWM_rpt"/>
</dbReference>
<evidence type="ECO:0000256" key="1">
    <source>
        <dbReference type="ARBA" id="ARBA00022729"/>
    </source>
</evidence>
<feature type="domain" description="SLH" evidence="4">
    <location>
        <begin position="810"/>
        <end position="869"/>
    </location>
</feature>
<dbReference type="PANTHER" id="PTHR43308:SF5">
    <property type="entry name" value="S-LAYER PROTEIN _ PEPTIDOGLYCAN ENDO-BETA-N-ACETYLGLUCOSAMINIDASE"/>
    <property type="match status" value="1"/>
</dbReference>
<dbReference type="EMBL" id="CP048286">
    <property type="protein sequence ID" value="QHW33714.1"/>
    <property type="molecule type" value="Genomic_DNA"/>
</dbReference>
<accession>A0A6C0P590</accession>
<proteinExistence type="predicted"/>
<feature type="domain" description="SLH" evidence="4">
    <location>
        <begin position="870"/>
        <end position="933"/>
    </location>
</feature>
<sequence>MGKRNKINTILALALGAQLLTPMLAAAEIRLEGTDDPQTFTVMDTNEDYAGSEYRLDIASYDGAAELYSDSSMDPSIPYTIDVSDPGTWIPNFDLDNPHPVTFNIDTVKINTEDANDDEVVDSKTYTWSMVSNIYGSVLAPPELANRLTITITSGTGASVTLRNGDPGVSYADDALAFSYDTTESGPYQIAAQVDGRDYAAMKLYPSYMNRYLRETKIEADDSVHSYFAVEAGKLIPYSVNDRASFKPIDASEDGDEVSFDSNDDAVSTVPLPFDFKFYNETYSDVSISTNGTLSFDNFARRDTHGFQEYPSSIMPPSIYAFTSDLYLHVPDDAGAEPGEDAQAPSHVYTRTVGDEGDRQFIVQWDHVYRYGDEDLAPLTFQAVLYERTGDVRVQYVSTASPAADYTSGSNAVSGIQGNGFNTQNGLLYAMNEPKLTDGLALCYGVSPRCGEAGPVLQSATMTSGSKKITLVFDKALDTRTSLTNQFTLSGSPVTINAAEYDMTDASHKTVILNLSSAPAAGDELRVSYLDNAVRDVAQGIYSEAAADFAVEVNEAPPVVTPPVVTPPTPSGGTDNSGSTTNAAGLPGIAGGGEQAQIATGTVTQTDGRSIMTAVIDSAKLADLLAKAGDKPVITLPVTGSMDRVVAEANGGMMQSLADKSAALTVQTPFGSFPLPVQAFTAKALSALVGSQVQPSDVTIRASITKADEAQLKQMQEAAAKGDFTLLAPPVAFAVTIAYNGQSYAMNDFQSFVKFELPLPAEAEAGQLTTAIALEPNGGFHSVPTAGANRNGSHAAIASSLTGGLFAPVQHAVKLTDVRFHWSRSAVNDLASRMVVNGSGDGQFHPDSSVTRAEFAAILLRALGLQSSASGQAYRDVNSSDWFAGDVAAAAMFGLVSGYEDGNFRPANTVTRQEAMVMIARAMKLAGMETSISDIQAASLLAAYRDFASIGTWAAPSAAILIQNGLVQGGDGQLRPTGQITRAETAVIVVRLLQQAGLIDKQG</sequence>
<feature type="chain" id="PRO_5039620662" description="SLH domain-containing protein" evidence="3">
    <location>
        <begin position="28"/>
        <end position="1003"/>
    </location>
</feature>
<dbReference type="Pfam" id="PF00395">
    <property type="entry name" value="SLH"/>
    <property type="match status" value="3"/>
</dbReference>
<dbReference type="KEGG" id="prz:GZH47_24895"/>
<feature type="signal peptide" evidence="3">
    <location>
        <begin position="1"/>
        <end position="27"/>
    </location>
</feature>
<dbReference type="RefSeq" id="WP_162643712.1">
    <property type="nucleotide sequence ID" value="NZ_CP048286.1"/>
</dbReference>
<dbReference type="InterPro" id="IPR001119">
    <property type="entry name" value="SLH_dom"/>
</dbReference>
<feature type="region of interest" description="Disordered" evidence="2">
    <location>
        <begin position="560"/>
        <end position="582"/>
    </location>
</feature>
<reference evidence="5 6" key="1">
    <citation type="submission" date="2020-02" db="EMBL/GenBank/DDBJ databases">
        <title>Paenibacillus sp. nov., isolated from rhizosphere soil of tomato.</title>
        <authorList>
            <person name="Weon H.-Y."/>
            <person name="Lee S.A."/>
        </authorList>
    </citation>
    <scope>NUCLEOTIDE SEQUENCE [LARGE SCALE GENOMIC DNA]</scope>
    <source>
        <strain evidence="5 6">14171R-81</strain>
    </source>
</reference>
<gene>
    <name evidence="5" type="ORF">GZH47_24895</name>
</gene>
<feature type="compositionally biased region" description="Pro residues" evidence="2">
    <location>
        <begin position="560"/>
        <end position="570"/>
    </location>
</feature>